<sequence>MSEGLSDGFELLPDERLDGEALLEALDPDEEEGPDSSWHAASAGTARARLSPATRGSLSAEPR</sequence>
<evidence type="ECO:0000313" key="2">
    <source>
        <dbReference type="EMBL" id="OLO85320.1"/>
    </source>
</evidence>
<accession>A0ABX3F123</accession>
<organism evidence="2 3">
    <name type="scientific">Actinomyces naeslundii</name>
    <dbReference type="NCBI Taxonomy" id="1655"/>
    <lineage>
        <taxon>Bacteria</taxon>
        <taxon>Bacillati</taxon>
        <taxon>Actinomycetota</taxon>
        <taxon>Actinomycetes</taxon>
        <taxon>Actinomycetales</taxon>
        <taxon>Actinomycetaceae</taxon>
        <taxon>Actinomyces</taxon>
    </lineage>
</organism>
<proteinExistence type="predicted"/>
<name>A0ABX3F123_ACTNA</name>
<keyword evidence="3" id="KW-1185">Reference proteome</keyword>
<reference evidence="2 3" key="1">
    <citation type="submission" date="2016-12" db="EMBL/GenBank/DDBJ databases">
        <title>Genomic comparison of strains in the 'Actinomyces naeslundii' group.</title>
        <authorList>
            <person name="Mughal S.R."/>
            <person name="Do T."/>
            <person name="Gilbert S.C."/>
            <person name="Witherden E.A."/>
            <person name="Didelot X."/>
            <person name="Beighton D."/>
        </authorList>
    </citation>
    <scope>NUCLEOTIDE SEQUENCE [LARGE SCALE GENOMIC DNA]</scope>
    <source>
        <strain evidence="2 3">WE6B-3</strain>
    </source>
</reference>
<feature type="region of interest" description="Disordered" evidence="1">
    <location>
        <begin position="26"/>
        <end position="63"/>
    </location>
</feature>
<evidence type="ECO:0000256" key="1">
    <source>
        <dbReference type="SAM" id="MobiDB-lite"/>
    </source>
</evidence>
<protein>
    <submittedName>
        <fullName evidence="2">Uncharacterized protein</fullName>
    </submittedName>
</protein>
<evidence type="ECO:0000313" key="3">
    <source>
        <dbReference type="Proteomes" id="UP000186781"/>
    </source>
</evidence>
<dbReference type="EMBL" id="MSKX01000008">
    <property type="protein sequence ID" value="OLO85320.1"/>
    <property type="molecule type" value="Genomic_DNA"/>
</dbReference>
<comment type="caution">
    <text evidence="2">The sequence shown here is derived from an EMBL/GenBank/DDBJ whole genome shotgun (WGS) entry which is preliminary data.</text>
</comment>
<gene>
    <name evidence="2" type="ORF">BKH13_02700</name>
</gene>
<dbReference type="Proteomes" id="UP000186781">
    <property type="component" value="Unassembled WGS sequence"/>
</dbReference>